<proteinExistence type="predicted"/>
<dbReference type="AlphaFoldDB" id="G8RI58"/>
<keyword evidence="4" id="KW-1185">Reference proteome</keyword>
<gene>
    <name evidence="3" type="ordered locus">MycrhN_2827</name>
</gene>
<evidence type="ECO:0000259" key="2">
    <source>
        <dbReference type="PROSITE" id="PS50846"/>
    </source>
</evidence>
<organism evidence="3 4">
    <name type="scientific">Mycolicibacterium rhodesiae (strain NBB3)</name>
    <name type="common">Mycobacterium rhodesiae</name>
    <dbReference type="NCBI Taxonomy" id="710685"/>
    <lineage>
        <taxon>Bacteria</taxon>
        <taxon>Bacillati</taxon>
        <taxon>Actinomycetota</taxon>
        <taxon>Actinomycetes</taxon>
        <taxon>Mycobacteriales</taxon>
        <taxon>Mycobacteriaceae</taxon>
        <taxon>Mycolicibacterium</taxon>
    </lineage>
</organism>
<dbReference type="SUPFAM" id="SSF55008">
    <property type="entry name" value="HMA, heavy metal-associated domain"/>
    <property type="match status" value="1"/>
</dbReference>
<dbReference type="STRING" id="710685.MycrhN_2827"/>
<accession>G8RI58</accession>
<dbReference type="KEGG" id="mrh:MycrhN_2827"/>
<evidence type="ECO:0000313" key="3">
    <source>
        <dbReference type="EMBL" id="AEV73395.1"/>
    </source>
</evidence>
<dbReference type="PATRIC" id="fig|710685.3.peg.2814"/>
<feature type="domain" description="HMA" evidence="2">
    <location>
        <begin position="45"/>
        <end position="113"/>
    </location>
</feature>
<dbReference type="CDD" id="cd00371">
    <property type="entry name" value="HMA"/>
    <property type="match status" value="1"/>
</dbReference>
<name>G8RI58_MYCRN</name>
<dbReference type="Gene3D" id="3.30.70.100">
    <property type="match status" value="1"/>
</dbReference>
<dbReference type="eggNOG" id="COG2608">
    <property type="taxonomic scope" value="Bacteria"/>
</dbReference>
<protein>
    <submittedName>
        <fullName evidence="3">Copper chaperone</fullName>
    </submittedName>
</protein>
<dbReference type="HOGENOM" id="CLU_134973_13_0_11"/>
<dbReference type="Pfam" id="PF00403">
    <property type="entry name" value="HMA"/>
    <property type="match status" value="1"/>
</dbReference>
<dbReference type="InterPro" id="IPR006121">
    <property type="entry name" value="HMA_dom"/>
</dbReference>
<dbReference type="EMBL" id="CP003169">
    <property type="protein sequence ID" value="AEV73395.1"/>
    <property type="molecule type" value="Genomic_DNA"/>
</dbReference>
<evidence type="ECO:0000313" key="4">
    <source>
        <dbReference type="Proteomes" id="UP000005442"/>
    </source>
</evidence>
<evidence type="ECO:0000256" key="1">
    <source>
        <dbReference type="ARBA" id="ARBA00022723"/>
    </source>
</evidence>
<dbReference type="InterPro" id="IPR017969">
    <property type="entry name" value="Heavy-metal-associated_CS"/>
</dbReference>
<dbReference type="PROSITE" id="PS01047">
    <property type="entry name" value="HMA_1"/>
    <property type="match status" value="1"/>
</dbReference>
<dbReference type="InterPro" id="IPR036163">
    <property type="entry name" value="HMA_dom_sf"/>
</dbReference>
<dbReference type="GO" id="GO:0046872">
    <property type="term" value="F:metal ion binding"/>
    <property type="evidence" value="ECO:0007669"/>
    <property type="project" value="UniProtKB-KW"/>
</dbReference>
<reference evidence="3 4" key="1">
    <citation type="submission" date="2011-12" db="EMBL/GenBank/DDBJ databases">
        <title>Complete sequence of Mycobacterium rhodesiae NBB3.</title>
        <authorList>
            <consortium name="US DOE Joint Genome Institute"/>
            <person name="Lucas S."/>
            <person name="Han J."/>
            <person name="Lapidus A."/>
            <person name="Cheng J.-F."/>
            <person name="Goodwin L."/>
            <person name="Pitluck S."/>
            <person name="Peters L."/>
            <person name="Mikhailova N."/>
            <person name="Gu W."/>
            <person name="Detter J.C."/>
            <person name="Han C."/>
            <person name="Tapia R."/>
            <person name="Land M."/>
            <person name="Hauser L."/>
            <person name="Kyrpides N."/>
            <person name="Ivanova N."/>
            <person name="Pagani I."/>
            <person name="Mattes T."/>
            <person name="Holmes A."/>
            <person name="Rutledge P."/>
            <person name="Paulsen I."/>
            <person name="Coleman N."/>
            <person name="Woyke T."/>
        </authorList>
    </citation>
    <scope>NUCLEOTIDE SEQUENCE [LARGE SCALE GENOMIC DNA]</scope>
    <source>
        <strain evidence="3 4">NBB3</strain>
    </source>
</reference>
<sequence>MDLKLTRSLPPAAPATARCSCCSTQPQTASIPITPSKDNAMSTTTTASYPVTGMTCAHCVGAVTKELTALPGVTSVNIELVSGGASTVTVTSDTPIGNDEVAAALDEAGDYRLATD</sequence>
<keyword evidence="1" id="KW-0479">Metal-binding</keyword>
<dbReference type="Proteomes" id="UP000005442">
    <property type="component" value="Chromosome"/>
</dbReference>
<dbReference type="PROSITE" id="PS50846">
    <property type="entry name" value="HMA_2"/>
    <property type="match status" value="1"/>
</dbReference>